<proteinExistence type="predicted"/>
<evidence type="ECO:0000313" key="4">
    <source>
        <dbReference type="Proteomes" id="UP000663843"/>
    </source>
</evidence>
<dbReference type="AlphaFoldDB" id="A0A8H3DI55"/>
<evidence type="ECO:0000313" key="3">
    <source>
        <dbReference type="EMBL" id="CAE6527350.1"/>
    </source>
</evidence>
<accession>A0A8H3DI55</accession>
<dbReference type="PROSITE" id="PS50181">
    <property type="entry name" value="FBOX"/>
    <property type="match status" value="1"/>
</dbReference>
<dbReference type="EMBL" id="CAJMWT010007667">
    <property type="protein sequence ID" value="CAE6527350.1"/>
    <property type="molecule type" value="Genomic_DNA"/>
</dbReference>
<sequence>MGWATLVPEILILVLGNASISDIRNCRQVCRRFRQLIDSNVYLQYLLYLDTMGYQPPEILRKDLGFAQMLQVLRENRDGWHLYTELGRPSFIHISPTPEKYTAFVDGVFACTQGSSKSDEAYKFTIHFHQLASINKGIGYKYWSHTDVGCNVKYIAIQPELDLLVLLSYKGNYFSPDNIQYQIYLRTMSTNDPHPLAASPIINLEIAQAAQYDLRFQDSLVQIHGRMIGVRFGCYRNPALKPLIMVWNWMLGVEVAHLELECRRQYSMTFISEEYFLVPELPKPIEGTRWNYNQLGRLDVYRIPLDDSIVPLGNCVASFLLPDPAEQQNSVSLQVSMSPSPAPNSGQSHPRIYETALENCQIHIYISTSIDDPTLSSGSSSRLALHGLLYIPTNRLLDCLTRVHHPHSTAAPVPISWGDWGCHASWISHKSWETIKGCHWGQRHAFRFNIKVETPQNRYTSAKRFCVVDHNRKRVKLASLGPTRILGGTQSERQAGGIDVQDNTAPMSKEAAERMTFHEALDWGPQCTETVFRMEGISDILESNGLKELVDAEKYTPLVDLEPLTGGFVSLVMDDEHLVVLVPMTRSTSVIAGLLVYNIGQGAPDTSTIPD</sequence>
<protein>
    <recommendedName>
        <fullName evidence="2">F-box domain-containing protein</fullName>
    </recommendedName>
</protein>
<organism evidence="3 4">
    <name type="scientific">Rhizoctonia solani</name>
    <dbReference type="NCBI Taxonomy" id="456999"/>
    <lineage>
        <taxon>Eukaryota</taxon>
        <taxon>Fungi</taxon>
        <taxon>Dikarya</taxon>
        <taxon>Basidiomycota</taxon>
        <taxon>Agaricomycotina</taxon>
        <taxon>Agaricomycetes</taxon>
        <taxon>Cantharellales</taxon>
        <taxon>Ceratobasidiaceae</taxon>
        <taxon>Rhizoctonia</taxon>
    </lineage>
</organism>
<dbReference type="InterPro" id="IPR036047">
    <property type="entry name" value="F-box-like_dom_sf"/>
</dbReference>
<comment type="caution">
    <text evidence="3">The sequence shown here is derived from an EMBL/GenBank/DDBJ whole genome shotgun (WGS) entry which is preliminary data.</text>
</comment>
<dbReference type="Pfam" id="PF12937">
    <property type="entry name" value="F-box-like"/>
    <property type="match status" value="1"/>
</dbReference>
<dbReference type="InterPro" id="IPR001810">
    <property type="entry name" value="F-box_dom"/>
</dbReference>
<dbReference type="Gene3D" id="1.20.1280.50">
    <property type="match status" value="1"/>
</dbReference>
<evidence type="ECO:0000259" key="2">
    <source>
        <dbReference type="PROSITE" id="PS50181"/>
    </source>
</evidence>
<feature type="chain" id="PRO_5034082912" description="F-box domain-containing protein" evidence="1">
    <location>
        <begin position="19"/>
        <end position="611"/>
    </location>
</feature>
<dbReference type="SUPFAM" id="SSF81383">
    <property type="entry name" value="F-box domain"/>
    <property type="match status" value="1"/>
</dbReference>
<name>A0A8H3DI55_9AGAM</name>
<evidence type="ECO:0000256" key="1">
    <source>
        <dbReference type="SAM" id="SignalP"/>
    </source>
</evidence>
<keyword evidence="1" id="KW-0732">Signal</keyword>
<dbReference type="SMART" id="SM00256">
    <property type="entry name" value="FBOX"/>
    <property type="match status" value="1"/>
</dbReference>
<reference evidence="3" key="1">
    <citation type="submission" date="2021-01" db="EMBL/GenBank/DDBJ databases">
        <authorList>
            <person name="Kaushik A."/>
        </authorList>
    </citation>
    <scope>NUCLEOTIDE SEQUENCE</scope>
    <source>
        <strain evidence="3">AG2-2IIIB</strain>
    </source>
</reference>
<feature type="domain" description="F-box" evidence="2">
    <location>
        <begin position="1"/>
        <end position="46"/>
    </location>
</feature>
<dbReference type="Proteomes" id="UP000663843">
    <property type="component" value="Unassembled WGS sequence"/>
</dbReference>
<gene>
    <name evidence="3" type="ORF">RDB_LOCUS173853</name>
</gene>
<feature type="signal peptide" evidence="1">
    <location>
        <begin position="1"/>
        <end position="18"/>
    </location>
</feature>